<organism evidence="2 3">
    <name type="scientific">Streptacidiphilus cavernicola</name>
    <dbReference type="NCBI Taxonomy" id="3342716"/>
    <lineage>
        <taxon>Bacteria</taxon>
        <taxon>Bacillati</taxon>
        <taxon>Actinomycetota</taxon>
        <taxon>Actinomycetes</taxon>
        <taxon>Kitasatosporales</taxon>
        <taxon>Streptomycetaceae</taxon>
        <taxon>Streptacidiphilus</taxon>
    </lineage>
</organism>
<dbReference type="PROSITE" id="PS51257">
    <property type="entry name" value="PROKAR_LIPOPROTEIN"/>
    <property type="match status" value="1"/>
</dbReference>
<name>A0ABV6UVH0_9ACTN</name>
<evidence type="ECO:0008006" key="4">
    <source>
        <dbReference type="Google" id="ProtNLM"/>
    </source>
</evidence>
<reference evidence="2 3" key="1">
    <citation type="submission" date="2024-09" db="EMBL/GenBank/DDBJ databases">
        <authorList>
            <person name="Lee S.D."/>
        </authorList>
    </citation>
    <scope>NUCLEOTIDE SEQUENCE [LARGE SCALE GENOMIC DNA]</scope>
    <source>
        <strain evidence="2 3">N1-5</strain>
    </source>
</reference>
<keyword evidence="3" id="KW-1185">Reference proteome</keyword>
<evidence type="ECO:0000313" key="2">
    <source>
        <dbReference type="EMBL" id="MFC1405464.1"/>
    </source>
</evidence>
<protein>
    <recommendedName>
        <fullName evidence="4">Lipoprotein</fullName>
    </recommendedName>
</protein>
<evidence type="ECO:0000313" key="3">
    <source>
        <dbReference type="Proteomes" id="UP001592528"/>
    </source>
</evidence>
<dbReference type="RefSeq" id="WP_157624015.1">
    <property type="nucleotide sequence ID" value="NZ_JBHEZZ010000021.1"/>
</dbReference>
<sequence>MFRSSAWTPVVVAAALSLTGCAYQASATIVNPAAQLRDQDLSAHGTAHAQASYTKAFKALTADCKEQGTALASTVDAVLAALQKAKFDDETRLTLMQHLAATATVPAGTPKTSCATLGTAYIALRKSQ</sequence>
<dbReference type="EMBL" id="JBHEZZ010000021">
    <property type="protein sequence ID" value="MFC1405464.1"/>
    <property type="molecule type" value="Genomic_DNA"/>
</dbReference>
<dbReference type="Proteomes" id="UP001592528">
    <property type="component" value="Unassembled WGS sequence"/>
</dbReference>
<keyword evidence="1" id="KW-0732">Signal</keyword>
<feature type="chain" id="PRO_5045455377" description="Lipoprotein" evidence="1">
    <location>
        <begin position="28"/>
        <end position="128"/>
    </location>
</feature>
<accession>A0ABV6UVH0</accession>
<gene>
    <name evidence="2" type="ORF">ACEZDJ_29680</name>
</gene>
<evidence type="ECO:0000256" key="1">
    <source>
        <dbReference type="SAM" id="SignalP"/>
    </source>
</evidence>
<comment type="caution">
    <text evidence="2">The sequence shown here is derived from an EMBL/GenBank/DDBJ whole genome shotgun (WGS) entry which is preliminary data.</text>
</comment>
<feature type="signal peptide" evidence="1">
    <location>
        <begin position="1"/>
        <end position="27"/>
    </location>
</feature>
<proteinExistence type="predicted"/>